<dbReference type="SUPFAM" id="SSF48452">
    <property type="entry name" value="TPR-like"/>
    <property type="match status" value="2"/>
</dbReference>
<dbReference type="InterPro" id="IPR011717">
    <property type="entry name" value="TPR-4"/>
</dbReference>
<dbReference type="Proteomes" id="UP000223913">
    <property type="component" value="Unassembled WGS sequence"/>
</dbReference>
<organism evidence="1 2">
    <name type="scientific">Flavilitoribacter nigricans (strain ATCC 23147 / DSM 23189 / NBRC 102662 / NCIMB 1420 / SS-2)</name>
    <name type="common">Lewinella nigricans</name>
    <dbReference type="NCBI Taxonomy" id="1122177"/>
    <lineage>
        <taxon>Bacteria</taxon>
        <taxon>Pseudomonadati</taxon>
        <taxon>Bacteroidota</taxon>
        <taxon>Saprospiria</taxon>
        <taxon>Saprospirales</taxon>
        <taxon>Lewinellaceae</taxon>
        <taxon>Flavilitoribacter</taxon>
    </lineage>
</organism>
<reference evidence="1 2" key="1">
    <citation type="submission" date="2017-10" db="EMBL/GenBank/DDBJ databases">
        <title>The draft genome sequence of Lewinella nigricans NBRC 102662.</title>
        <authorList>
            <person name="Wang K."/>
        </authorList>
    </citation>
    <scope>NUCLEOTIDE SEQUENCE [LARGE SCALE GENOMIC DNA]</scope>
    <source>
        <strain evidence="1 2">NBRC 102662</strain>
    </source>
</reference>
<sequence>MSRAIREARIAVLPFENHTDDPSLDVLGVMASDWIIQGLVYLGNVQIVSFENIQDNLKFAQNDNGWEQFAARTGAEKVLKGTYQLDGQELVFQSEVIDTETGQAELVMPTVKGPKGKQLLLVSQLQQKFATAFAAKGHEFSPGVAQDPPAYDAYQLYQKGTDLYSTNFAGCIELLNQAIQKDSSFFMPYLFVTGAYFMDGEKVKADSVFGLINRRIDIERLPQTHMQWYLHWKAILNKDLRTAYEAIIKNFEIDPKQLMTNLETGIIANDLNMPEKSVRILGAIDPEHVDLRHEFNTWWHRHYAHNLYRLGRYEEAEQILKRIPPNLRKHWNYYDRMAEILIAKHQEERLEDLMQDLLHSDRLVSDKLLTFLFVSERYGHRKRETEQNYWAERGLAWAMEQSDTQETNSYLLGNLYYLAGQFQKALPWLQKATREKGPNWLQVTKEGPGWLQLSRLGSCYLALGERAKAQDTLLEMDKWYDKTKDAGYLIAQAHLYARQNDKERAMDLIREAFNKAHPYDPSGYENDFLFVPLQGYPPFENFVHPKG</sequence>
<evidence type="ECO:0000313" key="2">
    <source>
        <dbReference type="Proteomes" id="UP000223913"/>
    </source>
</evidence>
<protein>
    <recommendedName>
        <fullName evidence="3">Tetratricopeptide repeat protein</fullName>
    </recommendedName>
</protein>
<gene>
    <name evidence="1" type="ORF">CRP01_34030</name>
</gene>
<comment type="caution">
    <text evidence="1">The sequence shown here is derived from an EMBL/GenBank/DDBJ whole genome shotgun (WGS) entry which is preliminary data.</text>
</comment>
<evidence type="ECO:0000313" key="1">
    <source>
        <dbReference type="EMBL" id="PHN02055.1"/>
    </source>
</evidence>
<name>A0A2D0N0N8_FLAN2</name>
<dbReference type="Pfam" id="PF07721">
    <property type="entry name" value="TPR_4"/>
    <property type="match status" value="1"/>
</dbReference>
<dbReference type="AlphaFoldDB" id="A0A2D0N0N8"/>
<proteinExistence type="predicted"/>
<dbReference type="EMBL" id="PDUD01000045">
    <property type="protein sequence ID" value="PHN02055.1"/>
    <property type="molecule type" value="Genomic_DNA"/>
</dbReference>
<dbReference type="Gene3D" id="1.25.40.10">
    <property type="entry name" value="Tetratricopeptide repeat domain"/>
    <property type="match status" value="2"/>
</dbReference>
<evidence type="ECO:0008006" key="3">
    <source>
        <dbReference type="Google" id="ProtNLM"/>
    </source>
</evidence>
<dbReference type="InterPro" id="IPR011990">
    <property type="entry name" value="TPR-like_helical_dom_sf"/>
</dbReference>
<dbReference type="GO" id="GO:0042802">
    <property type="term" value="F:identical protein binding"/>
    <property type="evidence" value="ECO:0007669"/>
    <property type="project" value="InterPro"/>
</dbReference>
<keyword evidence="2" id="KW-1185">Reference proteome</keyword>
<accession>A0A2D0N0N8</accession>